<dbReference type="Proteomes" id="UP000228758">
    <property type="component" value="Unassembled WGS sequence"/>
</dbReference>
<protein>
    <submittedName>
        <fullName evidence="3">Activator of Hsp90 ATPase-like protein</fullName>
    </submittedName>
</protein>
<dbReference type="OrthoDB" id="268331at2"/>
<sequence>MTADNVLQFTRPPVRQSTIVRADRERTFDVFLDRLAEWWPLDPFSYGGSERIARITVEHRTGGAVTEHWHDGSSREWGHLLDWAPPHGFTMTWNITGQPTEVELRFTALPDGTTRVDLEHRGWDRLSAEELVAACALPGGYAGGAFNEGWATILRGLKEHLER</sequence>
<dbReference type="Pfam" id="PF08327">
    <property type="entry name" value="AHSA1"/>
    <property type="match status" value="1"/>
</dbReference>
<dbReference type="InterPro" id="IPR013538">
    <property type="entry name" value="ASHA1/2-like_C"/>
</dbReference>
<organism evidence="3 4">
    <name type="scientific">Diaminobutyricimonas aerilata</name>
    <dbReference type="NCBI Taxonomy" id="1162967"/>
    <lineage>
        <taxon>Bacteria</taxon>
        <taxon>Bacillati</taxon>
        <taxon>Actinomycetota</taxon>
        <taxon>Actinomycetes</taxon>
        <taxon>Micrococcales</taxon>
        <taxon>Microbacteriaceae</taxon>
        <taxon>Diaminobutyricimonas</taxon>
    </lineage>
</organism>
<evidence type="ECO:0000313" key="4">
    <source>
        <dbReference type="Proteomes" id="UP000228758"/>
    </source>
</evidence>
<dbReference type="InterPro" id="IPR023393">
    <property type="entry name" value="START-like_dom_sf"/>
</dbReference>
<evidence type="ECO:0000256" key="1">
    <source>
        <dbReference type="ARBA" id="ARBA00006817"/>
    </source>
</evidence>
<dbReference type="RefSeq" id="WP_100364364.1">
    <property type="nucleotide sequence ID" value="NZ_PGFF01000001.1"/>
</dbReference>
<name>A0A2M9CJR8_9MICO</name>
<feature type="domain" description="Activator of Hsp90 ATPase homologue 1/2-like C-terminal" evidence="2">
    <location>
        <begin position="22"/>
        <end position="162"/>
    </location>
</feature>
<dbReference type="EMBL" id="PGFF01000001">
    <property type="protein sequence ID" value="PJJ72139.1"/>
    <property type="molecule type" value="Genomic_DNA"/>
</dbReference>
<dbReference type="SUPFAM" id="SSF55961">
    <property type="entry name" value="Bet v1-like"/>
    <property type="match status" value="1"/>
</dbReference>
<keyword evidence="4" id="KW-1185">Reference proteome</keyword>
<accession>A0A2M9CJR8</accession>
<comment type="similarity">
    <text evidence="1">Belongs to the AHA1 family.</text>
</comment>
<reference evidence="3 4" key="1">
    <citation type="submission" date="2017-11" db="EMBL/GenBank/DDBJ databases">
        <title>Genomic Encyclopedia of Archaeal and Bacterial Type Strains, Phase II (KMG-II): From Individual Species to Whole Genera.</title>
        <authorList>
            <person name="Goeker M."/>
        </authorList>
    </citation>
    <scope>NUCLEOTIDE SEQUENCE [LARGE SCALE GENOMIC DNA]</scope>
    <source>
        <strain evidence="3 4">DSM 27393</strain>
    </source>
</reference>
<comment type="caution">
    <text evidence="3">The sequence shown here is derived from an EMBL/GenBank/DDBJ whole genome shotgun (WGS) entry which is preliminary data.</text>
</comment>
<evidence type="ECO:0000313" key="3">
    <source>
        <dbReference type="EMBL" id="PJJ72139.1"/>
    </source>
</evidence>
<proteinExistence type="inferred from homology"/>
<dbReference type="Gene3D" id="3.30.530.20">
    <property type="match status" value="1"/>
</dbReference>
<dbReference type="AlphaFoldDB" id="A0A2M9CJR8"/>
<gene>
    <name evidence="3" type="ORF">CLV46_1703</name>
</gene>
<evidence type="ECO:0000259" key="2">
    <source>
        <dbReference type="Pfam" id="PF08327"/>
    </source>
</evidence>